<dbReference type="EC" id="1.14.11.27" evidence="1"/>
<evidence type="ECO:0000313" key="2">
    <source>
        <dbReference type="Proteomes" id="UP001139981"/>
    </source>
</evidence>
<keyword evidence="2" id="KW-1185">Reference proteome</keyword>
<keyword evidence="1" id="KW-0560">Oxidoreductase</keyword>
<feature type="non-terminal residue" evidence="1">
    <location>
        <position position="1"/>
    </location>
</feature>
<proteinExistence type="predicted"/>
<organism evidence="1 2">
    <name type="scientific">Coemansia aciculifera</name>
    <dbReference type="NCBI Taxonomy" id="417176"/>
    <lineage>
        <taxon>Eukaryota</taxon>
        <taxon>Fungi</taxon>
        <taxon>Fungi incertae sedis</taxon>
        <taxon>Zoopagomycota</taxon>
        <taxon>Kickxellomycotina</taxon>
        <taxon>Kickxellomycetes</taxon>
        <taxon>Kickxellales</taxon>
        <taxon>Kickxellaceae</taxon>
        <taxon>Coemansia</taxon>
    </lineage>
</organism>
<dbReference type="EMBL" id="JANBVB010002482">
    <property type="protein sequence ID" value="KAJ2884832.1"/>
    <property type="molecule type" value="Genomic_DNA"/>
</dbReference>
<comment type="caution">
    <text evidence="1">The sequence shown here is derived from an EMBL/GenBank/DDBJ whole genome shotgun (WGS) entry which is preliminary data.</text>
</comment>
<name>A0ACC1LWT0_9FUNG</name>
<sequence length="219" mass="23305">TTFAGHEGAVTCFQAAGDTLVSGSSDRTVREWDLATGVQRQTLDLAWGSKAVPSGDAYVAGTERGDGGFIGALQFLDCALATGTADGVLRLWDLRTGQAHRKLAAGHRQPITSLCFDDRHVVSGSLDCSALLWDLRMGRVVQPLEFAGSVTSVQLAPALRAAEFWVAASDHCLHHYRADSMQRTAYVAGGRSIVTRVCCRAGDTLVTGDSAGIVKLWKI</sequence>
<gene>
    <name evidence="1" type="primary">MDV1</name>
    <name evidence="1" type="ORF">IWW38_005381</name>
</gene>
<dbReference type="Proteomes" id="UP001139981">
    <property type="component" value="Unassembled WGS sequence"/>
</dbReference>
<evidence type="ECO:0000313" key="1">
    <source>
        <dbReference type="EMBL" id="KAJ2884832.1"/>
    </source>
</evidence>
<accession>A0ACC1LWT0</accession>
<reference evidence="1" key="1">
    <citation type="submission" date="2022-07" db="EMBL/GenBank/DDBJ databases">
        <title>Phylogenomic reconstructions and comparative analyses of Kickxellomycotina fungi.</title>
        <authorList>
            <person name="Reynolds N.K."/>
            <person name="Stajich J.E."/>
            <person name="Barry K."/>
            <person name="Grigoriev I.V."/>
            <person name="Crous P."/>
            <person name="Smith M.E."/>
        </authorList>
    </citation>
    <scope>NUCLEOTIDE SEQUENCE</scope>
    <source>
        <strain evidence="1">CBS 190363</strain>
    </source>
</reference>
<protein>
    <submittedName>
        <fullName evidence="1">Mitochondrial fission protein</fullName>
        <ecNumber evidence="1">1.14.11.27</ecNumber>
    </submittedName>
</protein>